<evidence type="ECO:0000313" key="2">
    <source>
        <dbReference type="EMBL" id="GAA2665516.1"/>
    </source>
</evidence>
<comment type="caution">
    <text evidence="2">The sequence shown here is derived from an EMBL/GenBank/DDBJ whole genome shotgun (WGS) entry which is preliminary data.</text>
</comment>
<name>A0ABN3S1G2_9ACTN</name>
<protein>
    <submittedName>
        <fullName evidence="2">Uncharacterized protein</fullName>
    </submittedName>
</protein>
<accession>A0ABN3S1G2</accession>
<proteinExistence type="predicted"/>
<reference evidence="2 3" key="1">
    <citation type="journal article" date="2019" name="Int. J. Syst. Evol. Microbiol.">
        <title>The Global Catalogue of Microorganisms (GCM) 10K type strain sequencing project: providing services to taxonomists for standard genome sequencing and annotation.</title>
        <authorList>
            <consortium name="The Broad Institute Genomics Platform"/>
            <consortium name="The Broad Institute Genome Sequencing Center for Infectious Disease"/>
            <person name="Wu L."/>
            <person name="Ma J."/>
        </authorList>
    </citation>
    <scope>NUCLEOTIDE SEQUENCE [LARGE SCALE GENOMIC DNA]</scope>
    <source>
        <strain evidence="2 3">JCM 16374</strain>
    </source>
</reference>
<evidence type="ECO:0000313" key="3">
    <source>
        <dbReference type="Proteomes" id="UP001500994"/>
    </source>
</evidence>
<evidence type="ECO:0000256" key="1">
    <source>
        <dbReference type="SAM" id="MobiDB-lite"/>
    </source>
</evidence>
<dbReference type="EMBL" id="BAAARK010000011">
    <property type="protein sequence ID" value="GAA2665516.1"/>
    <property type="molecule type" value="Genomic_DNA"/>
</dbReference>
<organism evidence="2 3">
    <name type="scientific">Streptomyces lunalinharesii</name>
    <dbReference type="NCBI Taxonomy" id="333384"/>
    <lineage>
        <taxon>Bacteria</taxon>
        <taxon>Bacillati</taxon>
        <taxon>Actinomycetota</taxon>
        <taxon>Actinomycetes</taxon>
        <taxon>Kitasatosporales</taxon>
        <taxon>Streptomycetaceae</taxon>
        <taxon>Streptomyces</taxon>
    </lineage>
</organism>
<dbReference type="Proteomes" id="UP001500994">
    <property type="component" value="Unassembled WGS sequence"/>
</dbReference>
<feature type="compositionally biased region" description="Basic and acidic residues" evidence="1">
    <location>
        <begin position="44"/>
        <end position="53"/>
    </location>
</feature>
<gene>
    <name evidence="2" type="ORF">GCM10009864_38230</name>
</gene>
<feature type="region of interest" description="Disordered" evidence="1">
    <location>
        <begin position="44"/>
        <end position="63"/>
    </location>
</feature>
<keyword evidence="3" id="KW-1185">Reference proteome</keyword>
<sequence>MSTTQSSWAGVGCRSLAAIFGMARFIAATRDWATRTPAHIAAVTERRPARRGEGPPGGGGADVVMPRTLGCRSVDLKCKVCTP</sequence>